<keyword evidence="5 9" id="KW-0443">Lipid metabolism</keyword>
<dbReference type="SUPFAM" id="SSF46785">
    <property type="entry name" value="Winged helix' DNA-binding domain"/>
    <property type="match status" value="1"/>
</dbReference>
<dbReference type="InterPro" id="IPR029069">
    <property type="entry name" value="HotDog_dom_sf"/>
</dbReference>
<dbReference type="GO" id="GO:0006633">
    <property type="term" value="P:fatty acid biosynthetic process"/>
    <property type="evidence" value="ECO:0007669"/>
    <property type="project" value="UniProtKB-KW"/>
</dbReference>
<evidence type="ECO:0000313" key="10">
    <source>
        <dbReference type="EMBL" id="MDC3423614.1"/>
    </source>
</evidence>
<dbReference type="EMBL" id="JAMQKB010000002">
    <property type="protein sequence ID" value="MDC3423614.1"/>
    <property type="molecule type" value="Genomic_DNA"/>
</dbReference>
<dbReference type="PIRSF" id="PIRSF037733">
    <property type="entry name" value="Transcription_factor_FapR"/>
    <property type="match status" value="1"/>
</dbReference>
<reference evidence="10" key="1">
    <citation type="submission" date="2022-06" db="EMBL/GenBank/DDBJ databases">
        <title>Aquibacillus sp. a new bacterium isolated from soil saline samples.</title>
        <authorList>
            <person name="Galisteo C."/>
            <person name="De La Haba R."/>
            <person name="Sanchez-Porro C."/>
            <person name="Ventosa A."/>
        </authorList>
    </citation>
    <scope>NUCLEOTIDE SEQUENCE</scope>
    <source>
        <strain evidence="10">3ASR75-11</strain>
    </source>
</reference>
<evidence type="ECO:0000256" key="5">
    <source>
        <dbReference type="ARBA" id="ARBA00023098"/>
    </source>
</evidence>
<accession>A0A9X3WUG9</accession>
<dbReference type="InterPro" id="IPR036390">
    <property type="entry name" value="WH_DNA-bd_sf"/>
</dbReference>
<dbReference type="SUPFAM" id="SSF54637">
    <property type="entry name" value="Thioesterase/thiol ester dehydrase-isomerase"/>
    <property type="match status" value="1"/>
</dbReference>
<dbReference type="GO" id="GO:0003700">
    <property type="term" value="F:DNA-binding transcription factor activity"/>
    <property type="evidence" value="ECO:0007669"/>
    <property type="project" value="UniProtKB-UniRule"/>
</dbReference>
<organism evidence="10 11">
    <name type="scientific">Terrihalobacillus insolitus</name>
    <dbReference type="NCBI Taxonomy" id="2950438"/>
    <lineage>
        <taxon>Bacteria</taxon>
        <taxon>Bacillati</taxon>
        <taxon>Bacillota</taxon>
        <taxon>Bacilli</taxon>
        <taxon>Bacillales</taxon>
        <taxon>Bacillaceae</taxon>
        <taxon>Terrihalobacillus</taxon>
    </lineage>
</organism>
<proteinExistence type="inferred from homology"/>
<dbReference type="HAMAP" id="MF_01814">
    <property type="entry name" value="Transcrip_fact_FapR"/>
    <property type="match status" value="1"/>
</dbReference>
<evidence type="ECO:0000256" key="3">
    <source>
        <dbReference type="ARBA" id="ARBA00022832"/>
    </source>
</evidence>
<sequence length="197" mass="22540">MKTHKKERQTLLREAIQSTPFVTDEELAKRFEVSIQTIRLDRMEMSIPELRERIKSVATYQWNETVKALPIDEVIGEMVDLELDNRAISILDISKEHVFSRNQIARGHHLFAQANSLAVAVINDELALTARADIKFMRQVKSGERVIAKATVTGKDPKGRTVVEVDSYVDQDHVFSGVFEMYRSNEHKGVETDENRS</sequence>
<keyword evidence="6 9" id="KW-0238">DNA-binding</keyword>
<dbReference type="GO" id="GO:0045892">
    <property type="term" value="P:negative regulation of DNA-templated transcription"/>
    <property type="evidence" value="ECO:0007669"/>
    <property type="project" value="UniProtKB-UniRule"/>
</dbReference>
<keyword evidence="2 9" id="KW-0444">Lipid biosynthesis</keyword>
<dbReference type="CDD" id="cd03440">
    <property type="entry name" value="hot_dog"/>
    <property type="match status" value="1"/>
</dbReference>
<name>A0A9X3WUG9_9BACI</name>
<evidence type="ECO:0000256" key="4">
    <source>
        <dbReference type="ARBA" id="ARBA00023015"/>
    </source>
</evidence>
<evidence type="ECO:0000256" key="7">
    <source>
        <dbReference type="ARBA" id="ARBA00023160"/>
    </source>
</evidence>
<keyword evidence="11" id="KW-1185">Reference proteome</keyword>
<evidence type="ECO:0000256" key="8">
    <source>
        <dbReference type="ARBA" id="ARBA00023163"/>
    </source>
</evidence>
<dbReference type="InterPro" id="IPR017275">
    <property type="entry name" value="Transcription_factor_FapR"/>
</dbReference>
<keyword evidence="4 9" id="KW-0805">Transcription regulation</keyword>
<evidence type="ECO:0000256" key="9">
    <source>
        <dbReference type="HAMAP-Rule" id="MF_01814"/>
    </source>
</evidence>
<evidence type="ECO:0000313" key="11">
    <source>
        <dbReference type="Proteomes" id="UP001145050"/>
    </source>
</evidence>
<dbReference type="Gene3D" id="3.10.129.10">
    <property type="entry name" value="Hotdog Thioesterase"/>
    <property type="match status" value="1"/>
</dbReference>
<dbReference type="AlphaFoldDB" id="A0A9X3WUG9"/>
<keyword evidence="3 9" id="KW-0276">Fatty acid metabolism</keyword>
<dbReference type="Proteomes" id="UP001145050">
    <property type="component" value="Unassembled WGS sequence"/>
</dbReference>
<keyword evidence="7 9" id="KW-0275">Fatty acid biosynthesis</keyword>
<evidence type="ECO:0000256" key="1">
    <source>
        <dbReference type="ARBA" id="ARBA00022491"/>
    </source>
</evidence>
<dbReference type="NCBIfam" id="NF003359">
    <property type="entry name" value="PRK04424.1"/>
    <property type="match status" value="1"/>
</dbReference>
<dbReference type="InterPro" id="IPR036388">
    <property type="entry name" value="WH-like_DNA-bd_sf"/>
</dbReference>
<comment type="caution">
    <text evidence="10">The sequence shown here is derived from an EMBL/GenBank/DDBJ whole genome shotgun (WGS) entry which is preliminary data.</text>
</comment>
<dbReference type="GO" id="GO:0045717">
    <property type="term" value="P:negative regulation of fatty acid biosynthetic process"/>
    <property type="evidence" value="ECO:0007669"/>
    <property type="project" value="UniProtKB-UniRule"/>
</dbReference>
<dbReference type="GO" id="GO:0003677">
    <property type="term" value="F:DNA binding"/>
    <property type="evidence" value="ECO:0007669"/>
    <property type="project" value="UniProtKB-KW"/>
</dbReference>
<keyword evidence="8 9" id="KW-0804">Transcription</keyword>
<keyword evidence="1 9" id="KW-0678">Repressor</keyword>
<comment type="function">
    <text evidence="9">Transcriptional factor involved in regulation of membrane lipid biosynthesis by repressing genes involved in fatty acid and phospholipid metabolism.</text>
</comment>
<gene>
    <name evidence="9 10" type="primary">fapR</name>
    <name evidence="10" type="ORF">NC797_03705</name>
</gene>
<protein>
    <recommendedName>
        <fullName evidence="9">Transcription factor FapR</fullName>
    </recommendedName>
    <alternativeName>
        <fullName evidence="9">Fatty acid and phospholipid biosynthesis regulator</fullName>
    </alternativeName>
</protein>
<evidence type="ECO:0000256" key="6">
    <source>
        <dbReference type="ARBA" id="ARBA00023125"/>
    </source>
</evidence>
<dbReference type="Gene3D" id="1.10.10.10">
    <property type="entry name" value="Winged helix-like DNA-binding domain superfamily/Winged helix DNA-binding domain"/>
    <property type="match status" value="1"/>
</dbReference>
<dbReference type="RefSeq" id="WP_272435349.1">
    <property type="nucleotide sequence ID" value="NZ_JAMQKB010000002.1"/>
</dbReference>
<comment type="similarity">
    <text evidence="9">Belongs to the FapR family.</text>
</comment>
<evidence type="ECO:0000256" key="2">
    <source>
        <dbReference type="ARBA" id="ARBA00022516"/>
    </source>
</evidence>